<evidence type="ECO:0000256" key="1">
    <source>
        <dbReference type="ARBA" id="ARBA00022679"/>
    </source>
</evidence>
<gene>
    <name evidence="9" type="ORF">Ga0074812_10195</name>
</gene>
<feature type="compositionally biased region" description="Low complexity" evidence="6">
    <location>
        <begin position="444"/>
        <end position="492"/>
    </location>
</feature>
<dbReference type="InterPro" id="IPR011009">
    <property type="entry name" value="Kinase-like_dom_sf"/>
</dbReference>
<name>A0A0S4QDK3_9ACTN</name>
<evidence type="ECO:0000256" key="3">
    <source>
        <dbReference type="ARBA" id="ARBA00022777"/>
    </source>
</evidence>
<keyword evidence="2 5" id="KW-0547">Nucleotide-binding</keyword>
<dbReference type="InterPro" id="IPR017441">
    <property type="entry name" value="Protein_kinase_ATP_BS"/>
</dbReference>
<feature type="region of interest" description="Disordered" evidence="6">
    <location>
        <begin position="573"/>
        <end position="596"/>
    </location>
</feature>
<evidence type="ECO:0000256" key="6">
    <source>
        <dbReference type="SAM" id="MobiDB-lite"/>
    </source>
</evidence>
<feature type="compositionally biased region" description="Low complexity" evidence="6">
    <location>
        <begin position="344"/>
        <end position="364"/>
    </location>
</feature>
<keyword evidence="3 9" id="KW-0418">Kinase</keyword>
<keyword evidence="4 5" id="KW-0067">ATP-binding</keyword>
<feature type="compositionally biased region" description="Low complexity" evidence="6">
    <location>
        <begin position="657"/>
        <end position="683"/>
    </location>
</feature>
<accession>A0A0S4QDK3</accession>
<evidence type="ECO:0000313" key="10">
    <source>
        <dbReference type="Proteomes" id="UP000198802"/>
    </source>
</evidence>
<evidence type="ECO:0000256" key="2">
    <source>
        <dbReference type="ARBA" id="ARBA00022741"/>
    </source>
</evidence>
<keyword evidence="7" id="KW-0812">Transmembrane</keyword>
<dbReference type="PROSITE" id="PS00108">
    <property type="entry name" value="PROTEIN_KINASE_ST"/>
    <property type="match status" value="1"/>
</dbReference>
<dbReference type="Gene3D" id="3.30.200.20">
    <property type="entry name" value="Phosphorylase Kinase, domain 1"/>
    <property type="match status" value="1"/>
</dbReference>
<keyword evidence="10" id="KW-1185">Reference proteome</keyword>
<evidence type="ECO:0000259" key="8">
    <source>
        <dbReference type="PROSITE" id="PS50011"/>
    </source>
</evidence>
<keyword evidence="7" id="KW-0472">Membrane</keyword>
<dbReference type="Proteomes" id="UP000198802">
    <property type="component" value="Unassembled WGS sequence"/>
</dbReference>
<feature type="compositionally biased region" description="Polar residues" evidence="6">
    <location>
        <begin position="690"/>
        <end position="699"/>
    </location>
</feature>
<sequence length="699" mass="69319">MLTPLVAGDPRRIGPFEIHNRIGAGGMGSVYLGFTAEGRAAAVKVPAEGLAGDPEFRARFRREVEAARRVRGRAVAAVVDADPDASSPWMAVEYVEGTSLADAVIRHGPLERRLLHGFGVGLADALVAIHAVGVVHRDLKPTNILLAWDGPKVIDFGIARASGTPTHTHTGILVGTPSWMAPEQLRGERATPAADVFAWGACVTYAATGHPPFGTGDPADVLTVLHRDEQPDLAGVPANLMGAVRATLSRRPEDRPTAVELVRSLVSDVAGDGVPDPSRVAANAQTSWQWDPHAPAAPAPRPPDAPGALGGGQAGGAGGAGGASGVAGAGAAAGGAHAGGPGRSGAARTPAVGAAAAAGRAGSRAIDRPTQPLTARPDLPFWEEPPGGDSSLGTIPVPRLTGLIDPRNEVTDPSIRPRAGATAPAHAATGTGTGTTAGTGTGTGAKPATAGTRSAGKPAAASSAATAAKPAKTAGGARPTVPTGGVPTAGTAKSATADPHDPGTPSRASQPVVAGAGGDGQPLWAGWPPAARLFLAKLTTTRRRDRAAMVAAVVALGIVVGAVVALTAMDSQRAEGSPGPTAPEPSSSLGVTTSPVFTPASQPAAVVTLAAAHTSRPNGWPDELAMVDEAGAGPGHAAGQPDDPRTQPAPQASPTGSVSPTPDAPAPTSTSGSPKPTSTPCPSNGRVDELTTNATISPC</sequence>
<feature type="compositionally biased region" description="Low complexity" evidence="6">
    <location>
        <begin position="419"/>
        <end position="430"/>
    </location>
</feature>
<dbReference type="Gene3D" id="1.10.510.10">
    <property type="entry name" value="Transferase(Phosphotransferase) domain 1"/>
    <property type="match status" value="1"/>
</dbReference>
<evidence type="ECO:0000313" key="9">
    <source>
        <dbReference type="EMBL" id="CUU53597.1"/>
    </source>
</evidence>
<dbReference type="SUPFAM" id="SSF56112">
    <property type="entry name" value="Protein kinase-like (PK-like)"/>
    <property type="match status" value="1"/>
</dbReference>
<dbReference type="CDD" id="cd14014">
    <property type="entry name" value="STKc_PknB_like"/>
    <property type="match status" value="1"/>
</dbReference>
<dbReference type="PANTHER" id="PTHR43289:SF34">
    <property type="entry name" value="SERINE_THREONINE-PROTEIN KINASE YBDM-RELATED"/>
    <property type="match status" value="1"/>
</dbReference>
<dbReference type="InterPro" id="IPR000719">
    <property type="entry name" value="Prot_kinase_dom"/>
</dbReference>
<feature type="region of interest" description="Disordered" evidence="6">
    <location>
        <begin position="290"/>
        <end position="524"/>
    </location>
</feature>
<dbReference type="RefSeq" id="WP_091270395.1">
    <property type="nucleotide sequence ID" value="NZ_FAOZ01000001.1"/>
</dbReference>
<dbReference type="EMBL" id="FAOZ01000001">
    <property type="protein sequence ID" value="CUU53597.1"/>
    <property type="molecule type" value="Genomic_DNA"/>
</dbReference>
<feature type="domain" description="Protein kinase" evidence="8">
    <location>
        <begin position="16"/>
        <end position="266"/>
    </location>
</feature>
<feature type="transmembrane region" description="Helical" evidence="7">
    <location>
        <begin position="547"/>
        <end position="568"/>
    </location>
</feature>
<reference evidence="10" key="1">
    <citation type="submission" date="2015-11" db="EMBL/GenBank/DDBJ databases">
        <authorList>
            <person name="Varghese N."/>
        </authorList>
    </citation>
    <scope>NUCLEOTIDE SEQUENCE [LARGE SCALE GENOMIC DNA]</scope>
    <source>
        <strain evidence="10">DSM 45899</strain>
    </source>
</reference>
<dbReference type="PROSITE" id="PS50011">
    <property type="entry name" value="PROTEIN_KINASE_DOM"/>
    <property type="match status" value="1"/>
</dbReference>
<dbReference type="GO" id="GO:0004674">
    <property type="term" value="F:protein serine/threonine kinase activity"/>
    <property type="evidence" value="ECO:0007669"/>
    <property type="project" value="UniProtKB-KW"/>
</dbReference>
<evidence type="ECO:0000256" key="7">
    <source>
        <dbReference type="SAM" id="Phobius"/>
    </source>
</evidence>
<keyword evidence="1" id="KW-0808">Transferase</keyword>
<keyword evidence="9" id="KW-0723">Serine/threonine-protein kinase</keyword>
<protein>
    <submittedName>
        <fullName evidence="9">Serine/threonine protein kinase</fullName>
    </submittedName>
</protein>
<feature type="compositionally biased region" description="Gly residues" evidence="6">
    <location>
        <begin position="308"/>
        <end position="343"/>
    </location>
</feature>
<feature type="binding site" evidence="5">
    <location>
        <position position="44"/>
    </location>
    <ligand>
        <name>ATP</name>
        <dbReference type="ChEBI" id="CHEBI:30616"/>
    </ligand>
</feature>
<dbReference type="AlphaFoldDB" id="A0A0S4QDK3"/>
<dbReference type="Pfam" id="PF00069">
    <property type="entry name" value="Pkinase"/>
    <property type="match status" value="1"/>
</dbReference>
<feature type="compositionally biased region" description="Gly residues" evidence="6">
    <location>
        <begin position="431"/>
        <end position="443"/>
    </location>
</feature>
<feature type="region of interest" description="Disordered" evidence="6">
    <location>
        <begin position="615"/>
        <end position="699"/>
    </location>
</feature>
<keyword evidence="7" id="KW-1133">Transmembrane helix</keyword>
<proteinExistence type="predicted"/>
<dbReference type="PANTHER" id="PTHR43289">
    <property type="entry name" value="MITOGEN-ACTIVATED PROTEIN KINASE KINASE KINASE 20-RELATED"/>
    <property type="match status" value="1"/>
</dbReference>
<feature type="compositionally biased region" description="Polar residues" evidence="6">
    <location>
        <begin position="584"/>
        <end position="596"/>
    </location>
</feature>
<evidence type="ECO:0000256" key="4">
    <source>
        <dbReference type="ARBA" id="ARBA00022840"/>
    </source>
</evidence>
<dbReference type="GO" id="GO:0005524">
    <property type="term" value="F:ATP binding"/>
    <property type="evidence" value="ECO:0007669"/>
    <property type="project" value="UniProtKB-UniRule"/>
</dbReference>
<dbReference type="PROSITE" id="PS00107">
    <property type="entry name" value="PROTEIN_KINASE_ATP"/>
    <property type="match status" value="1"/>
</dbReference>
<dbReference type="InterPro" id="IPR008271">
    <property type="entry name" value="Ser/Thr_kinase_AS"/>
</dbReference>
<organism evidence="9 10">
    <name type="scientific">Parafrankia irregularis</name>
    <dbReference type="NCBI Taxonomy" id="795642"/>
    <lineage>
        <taxon>Bacteria</taxon>
        <taxon>Bacillati</taxon>
        <taxon>Actinomycetota</taxon>
        <taxon>Actinomycetes</taxon>
        <taxon>Frankiales</taxon>
        <taxon>Frankiaceae</taxon>
        <taxon>Parafrankia</taxon>
    </lineage>
</organism>
<evidence type="ECO:0000256" key="5">
    <source>
        <dbReference type="PROSITE-ProRule" id="PRU10141"/>
    </source>
</evidence>
<dbReference type="SMART" id="SM00220">
    <property type="entry name" value="S_TKc"/>
    <property type="match status" value="1"/>
</dbReference>
<feature type="compositionally biased region" description="Pro residues" evidence="6">
    <location>
        <begin position="295"/>
        <end position="305"/>
    </location>
</feature>